<name>A0A8H2DNY3_ORBOL</name>
<keyword evidence="2" id="KW-0812">Transmembrane</keyword>
<evidence type="ECO:0000256" key="1">
    <source>
        <dbReference type="SAM" id="MobiDB-lite"/>
    </source>
</evidence>
<evidence type="ECO:0000313" key="3">
    <source>
        <dbReference type="EMBL" id="TGJ63985.1"/>
    </source>
</evidence>
<proteinExistence type="predicted"/>
<evidence type="ECO:0000256" key="2">
    <source>
        <dbReference type="SAM" id="Phobius"/>
    </source>
</evidence>
<gene>
    <name evidence="3" type="ORF">EYR41_010068</name>
</gene>
<protein>
    <submittedName>
        <fullName evidence="3">Uncharacterized protein</fullName>
    </submittedName>
</protein>
<organism evidence="3 4">
    <name type="scientific">Orbilia oligospora</name>
    <name type="common">Nematode-trapping fungus</name>
    <name type="synonym">Arthrobotrys oligospora</name>
    <dbReference type="NCBI Taxonomy" id="2813651"/>
    <lineage>
        <taxon>Eukaryota</taxon>
        <taxon>Fungi</taxon>
        <taxon>Dikarya</taxon>
        <taxon>Ascomycota</taxon>
        <taxon>Pezizomycotina</taxon>
        <taxon>Orbiliomycetes</taxon>
        <taxon>Orbiliales</taxon>
        <taxon>Orbiliaceae</taxon>
        <taxon>Orbilia</taxon>
    </lineage>
</organism>
<feature type="compositionally biased region" description="Basic and acidic residues" evidence="1">
    <location>
        <begin position="133"/>
        <end position="162"/>
    </location>
</feature>
<feature type="region of interest" description="Disordered" evidence="1">
    <location>
        <begin position="73"/>
        <end position="166"/>
    </location>
</feature>
<dbReference type="AlphaFoldDB" id="A0A8H2DNY3"/>
<feature type="transmembrane region" description="Helical" evidence="2">
    <location>
        <begin position="201"/>
        <end position="224"/>
    </location>
</feature>
<keyword evidence="2" id="KW-0472">Membrane</keyword>
<keyword evidence="2" id="KW-1133">Transmembrane helix</keyword>
<sequence>MSRFPRIPIQRINWPQLTSFNSTVPRPPRSLRLSWPPEPTKYTSPTQADSFEHCTCTNNYQLPCQARIRIHTLRQTSNSNMTQSKTSGEGSRSKRSRSKSPFSSKSDYCIENDIVPSSSSSEMNYQESEFDSGSERDNESRERDEEVKTNDCTEQNTEKEPLRATNTQNFREYDKYAEEYRRRPRRQRRRCSTGWDIDDRILPAATGILLTFLTFMIFVVMEYATALNTERHAKQLLEDEKANAEPIIETVTETVVEVISDINEVVGTYFGICGQNMNPCCFDTDNFVDQIKQEGLRSVKSGFSNALECWRHLRSPE</sequence>
<accession>A0A8H2DNY3</accession>
<feature type="compositionally biased region" description="Polar residues" evidence="1">
    <location>
        <begin position="73"/>
        <end position="83"/>
    </location>
</feature>
<dbReference type="EMBL" id="SOZJ01000007">
    <property type="protein sequence ID" value="TGJ63985.1"/>
    <property type="molecule type" value="Genomic_DNA"/>
</dbReference>
<comment type="caution">
    <text evidence="3">The sequence shown here is derived from an EMBL/GenBank/DDBJ whole genome shotgun (WGS) entry which is preliminary data.</text>
</comment>
<evidence type="ECO:0000313" key="4">
    <source>
        <dbReference type="Proteomes" id="UP000297595"/>
    </source>
</evidence>
<feature type="region of interest" description="Disordered" evidence="1">
    <location>
        <begin position="18"/>
        <end position="48"/>
    </location>
</feature>
<dbReference type="Proteomes" id="UP000297595">
    <property type="component" value="Unassembled WGS sequence"/>
</dbReference>
<reference evidence="3 4" key="1">
    <citation type="submission" date="2019-03" db="EMBL/GenBank/DDBJ databases">
        <title>Nematode-trapping fungi genome.</title>
        <authorList>
            <person name="Vidal-Diez De Ulzurrun G."/>
        </authorList>
    </citation>
    <scope>NUCLEOTIDE SEQUENCE [LARGE SCALE GENOMIC DNA]</scope>
    <source>
        <strain evidence="3 4">TWF154</strain>
    </source>
</reference>